<dbReference type="EMBL" id="FPBL01000011">
    <property type="protein sequence ID" value="SFU77174.1"/>
    <property type="molecule type" value="Genomic_DNA"/>
</dbReference>
<dbReference type="AlphaFoldDB" id="A0A1I7IW75"/>
<accession>A0A1I7IW75</accession>
<proteinExistence type="predicted"/>
<protein>
    <submittedName>
        <fullName evidence="1">Uncharacterized protein</fullName>
    </submittedName>
</protein>
<evidence type="ECO:0000313" key="2">
    <source>
        <dbReference type="Proteomes" id="UP000183926"/>
    </source>
</evidence>
<dbReference type="Proteomes" id="UP000183926">
    <property type="component" value="Unassembled WGS sequence"/>
</dbReference>
<name>A0A1I7IW75_9PROT</name>
<organism evidence="1 2">
    <name type="scientific">Nitrosomonas eutropha</name>
    <dbReference type="NCBI Taxonomy" id="916"/>
    <lineage>
        <taxon>Bacteria</taxon>
        <taxon>Pseudomonadati</taxon>
        <taxon>Pseudomonadota</taxon>
        <taxon>Betaproteobacteria</taxon>
        <taxon>Nitrosomonadales</taxon>
        <taxon>Nitrosomonadaceae</taxon>
        <taxon>Nitrosomonas</taxon>
    </lineage>
</organism>
<sequence>MLQVPVLSPPSFWNRLKKLPPLATKNVMTGLLMPGAYDHVPVRPSLLLSNVKENSSPVMLGNKSVLTSVVHVAFPLSSNLIITGDCLESYFSGILQFLNPYPNTPEQSLPAIFSPINGSAFTVEENAPPPANQPVLTHIVFSLIFPD</sequence>
<gene>
    <name evidence="1" type="ORF">SAMN05216339_11154</name>
</gene>
<reference evidence="1 2" key="1">
    <citation type="submission" date="2016-10" db="EMBL/GenBank/DDBJ databases">
        <authorList>
            <person name="de Groot N.N."/>
        </authorList>
    </citation>
    <scope>NUCLEOTIDE SEQUENCE [LARGE SCALE GENOMIC DNA]</scope>
    <source>
        <strain evidence="1 2">Nm24</strain>
    </source>
</reference>
<evidence type="ECO:0000313" key="1">
    <source>
        <dbReference type="EMBL" id="SFU77174.1"/>
    </source>
</evidence>